<evidence type="ECO:0000256" key="5">
    <source>
        <dbReference type="ARBA" id="ARBA00022989"/>
    </source>
</evidence>
<dbReference type="Proteomes" id="UP000054928">
    <property type="component" value="Unassembled WGS sequence"/>
</dbReference>
<comment type="similarity">
    <text evidence="2">Belongs to the TMEM8 family.</text>
</comment>
<evidence type="ECO:0000256" key="4">
    <source>
        <dbReference type="ARBA" id="ARBA00022692"/>
    </source>
</evidence>
<evidence type="ECO:0000259" key="8">
    <source>
        <dbReference type="SMART" id="SM00014"/>
    </source>
</evidence>
<accession>A0A0P1B5L3</accession>
<evidence type="ECO:0000256" key="7">
    <source>
        <dbReference type="SAM" id="Phobius"/>
    </source>
</evidence>
<dbReference type="InterPro" id="IPR036938">
    <property type="entry name" value="PAP2/HPO_sf"/>
</dbReference>
<evidence type="ECO:0000313" key="10">
    <source>
        <dbReference type="Proteomes" id="UP000054928"/>
    </source>
</evidence>
<reference evidence="10" key="1">
    <citation type="submission" date="2014-09" db="EMBL/GenBank/DDBJ databases">
        <authorList>
            <person name="Sharma Rahul"/>
            <person name="Thines Marco"/>
        </authorList>
    </citation>
    <scope>NUCLEOTIDE SEQUENCE [LARGE SCALE GENOMIC DNA]</scope>
</reference>
<evidence type="ECO:0000256" key="6">
    <source>
        <dbReference type="ARBA" id="ARBA00023136"/>
    </source>
</evidence>
<dbReference type="Gene3D" id="1.20.144.10">
    <property type="entry name" value="Phosphatidic acid phosphatase type 2/haloperoxidase"/>
    <property type="match status" value="1"/>
</dbReference>
<feature type="transmembrane region" description="Helical" evidence="7">
    <location>
        <begin position="149"/>
        <end position="167"/>
    </location>
</feature>
<dbReference type="SMART" id="SM00014">
    <property type="entry name" value="acidPPc"/>
    <property type="match status" value="1"/>
</dbReference>
<comment type="subcellular location">
    <subcellularLocation>
        <location evidence="1">Cell membrane</location>
        <topology evidence="1">Multi-pass membrane protein</topology>
    </subcellularLocation>
</comment>
<feature type="transmembrane region" description="Helical" evidence="7">
    <location>
        <begin position="33"/>
        <end position="53"/>
    </location>
</feature>
<name>A0A0P1B5L3_PLAHL</name>
<feature type="domain" description="Phosphatidic acid phosphatase type 2/haloperoxidase" evidence="8">
    <location>
        <begin position="300"/>
        <end position="424"/>
    </location>
</feature>
<dbReference type="Pfam" id="PF01569">
    <property type="entry name" value="PAP2"/>
    <property type="match status" value="1"/>
</dbReference>
<evidence type="ECO:0000256" key="1">
    <source>
        <dbReference type="ARBA" id="ARBA00004651"/>
    </source>
</evidence>
<dbReference type="InterPro" id="IPR021910">
    <property type="entry name" value="NGX6/PGAP6/MYMK"/>
</dbReference>
<dbReference type="GeneID" id="36402852"/>
<feature type="transmembrane region" description="Helical" evidence="7">
    <location>
        <begin position="409"/>
        <end position="428"/>
    </location>
</feature>
<dbReference type="AlphaFoldDB" id="A0A0P1B5L3"/>
<keyword evidence="6 7" id="KW-0472">Membrane</keyword>
<feature type="transmembrane region" description="Helical" evidence="7">
    <location>
        <begin position="121"/>
        <end position="137"/>
    </location>
</feature>
<dbReference type="SUPFAM" id="SSF48317">
    <property type="entry name" value="Acid phosphatase/Vanadium-dependent haloperoxidase"/>
    <property type="match status" value="1"/>
</dbReference>
<dbReference type="InterPro" id="IPR000326">
    <property type="entry name" value="PAP2/HPO"/>
</dbReference>
<dbReference type="OrthoDB" id="10266771at2759"/>
<feature type="transmembrane region" description="Helical" evidence="7">
    <location>
        <begin position="299"/>
        <end position="322"/>
    </location>
</feature>
<dbReference type="Pfam" id="PF12036">
    <property type="entry name" value="DUF3522"/>
    <property type="match status" value="1"/>
</dbReference>
<feature type="transmembrane region" description="Helical" evidence="7">
    <location>
        <begin position="7"/>
        <end position="27"/>
    </location>
</feature>
<dbReference type="GO" id="GO:0005886">
    <property type="term" value="C:plasma membrane"/>
    <property type="evidence" value="ECO:0007669"/>
    <property type="project" value="UniProtKB-SubCell"/>
</dbReference>
<evidence type="ECO:0000256" key="3">
    <source>
        <dbReference type="ARBA" id="ARBA00022475"/>
    </source>
</evidence>
<protein>
    <submittedName>
        <fullName evidence="9">Phosphatidic acid phosphatase</fullName>
    </submittedName>
</protein>
<feature type="transmembrane region" description="Helical" evidence="7">
    <location>
        <begin position="374"/>
        <end position="397"/>
    </location>
</feature>
<feature type="transmembrane region" description="Helical" evidence="7">
    <location>
        <begin position="271"/>
        <end position="293"/>
    </location>
</feature>
<keyword evidence="4 7" id="KW-0812">Transmembrane</keyword>
<organism evidence="9 10">
    <name type="scientific">Plasmopara halstedii</name>
    <name type="common">Downy mildew of sunflower</name>
    <dbReference type="NCBI Taxonomy" id="4781"/>
    <lineage>
        <taxon>Eukaryota</taxon>
        <taxon>Sar</taxon>
        <taxon>Stramenopiles</taxon>
        <taxon>Oomycota</taxon>
        <taxon>Peronosporomycetes</taxon>
        <taxon>Peronosporales</taxon>
        <taxon>Peronosporaceae</taxon>
        <taxon>Plasmopara</taxon>
    </lineage>
</organism>
<sequence length="438" mass="51125">MRGTLETAMMLVVTGVTNLCMLPAIYFLYRRQFVFEAFIGTFTMITSFMYHVCDCIDRPLWLTEGQWHRLDNIGSIMSFVMWNIHLMDLRHSVLERYMQYFFLGLVLVFQEKNPWDEQNSAIPIVFSLMLLLLTFVMRRRVPAYDYQNLFRGLMLLGCGILCFVRGLDDDNDPLRFFHGCWHGFVGAAGYYNFKDFSQSYIRRLLDRRMVCYGSISQAKDNVVDQEQNAMSLTERLYSYDLTWSTKLYRKFGREPTSRLCWEIFSHSGDGFLWILTIPPLMGLFWTVGLIGPFEPATKMFLSALFTVMIVDIIGIMLLKLIFRRQRPPFHEADIRFVGPDQHSFPSGHSTRVWAVVAMLMYLTDTHSSWILRRFFYGLSPTVLVAISIVWALIINFSRVALGRHYPSDVLAGTFIGLFVFWPISLFFIQHYNMISPTL</sequence>
<dbReference type="EMBL" id="CCYD01003101">
    <property type="protein sequence ID" value="CEG50069.1"/>
    <property type="molecule type" value="Genomic_DNA"/>
</dbReference>
<dbReference type="PANTHER" id="PTHR36561">
    <property type="entry name" value="HAEMOLYSIN-III RELATED-RELATED"/>
    <property type="match status" value="1"/>
</dbReference>
<dbReference type="PANTHER" id="PTHR36561:SF2">
    <property type="entry name" value="HAEMOLYSIN-III RELATED"/>
    <property type="match status" value="1"/>
</dbReference>
<keyword evidence="10" id="KW-1185">Reference proteome</keyword>
<proteinExistence type="inferred from homology"/>
<keyword evidence="5 7" id="KW-1133">Transmembrane helix</keyword>
<evidence type="ECO:0000256" key="2">
    <source>
        <dbReference type="ARBA" id="ARBA00005542"/>
    </source>
</evidence>
<keyword evidence="3" id="KW-1003">Cell membrane</keyword>
<evidence type="ECO:0000313" key="9">
    <source>
        <dbReference type="EMBL" id="CEG50069.1"/>
    </source>
</evidence>
<feature type="transmembrane region" description="Helical" evidence="7">
    <location>
        <begin position="93"/>
        <end position="109"/>
    </location>
</feature>
<dbReference type="RefSeq" id="XP_024586438.1">
    <property type="nucleotide sequence ID" value="XM_024721328.1"/>
</dbReference>